<sequence length="93" mass="10872">MEAVADAGGGEFNSVDSDEDLKAYFEAEKERLADEWNCWQRENDDKIARVGSAKYDQLQDNSDSIYAASEREDKRFDQMTDYLERKKKLHRVE</sequence>
<protein>
    <submittedName>
        <fullName evidence="1">Ca-activated chloride channel family protein</fullName>
    </submittedName>
</protein>
<proteinExistence type="predicted"/>
<gene>
    <name evidence="1" type="ORF">SAMN05444487_10168</name>
</gene>
<dbReference type="EMBL" id="FNNQ01000001">
    <property type="protein sequence ID" value="SDW01025.1"/>
    <property type="molecule type" value="Genomic_DNA"/>
</dbReference>
<reference evidence="1 2" key="1">
    <citation type="submission" date="2016-10" db="EMBL/GenBank/DDBJ databases">
        <authorList>
            <person name="de Groot N.N."/>
        </authorList>
    </citation>
    <scope>NUCLEOTIDE SEQUENCE [LARGE SCALE GENOMIC DNA]</scope>
    <source>
        <strain evidence="1 2">DSM 45610</strain>
    </source>
</reference>
<evidence type="ECO:0000313" key="1">
    <source>
        <dbReference type="EMBL" id="SDW01025.1"/>
    </source>
</evidence>
<dbReference type="STRING" id="1048340.SAMN05444487_10168"/>
<keyword evidence="2" id="KW-1185">Reference proteome</keyword>
<accession>A0A1H2Q1L0</accession>
<dbReference type="RefSeq" id="WP_143034959.1">
    <property type="nucleotide sequence ID" value="NZ_FNNQ01000001.1"/>
</dbReference>
<dbReference type="AlphaFoldDB" id="A0A1H2Q1L0"/>
<evidence type="ECO:0000313" key="2">
    <source>
        <dbReference type="Proteomes" id="UP000198534"/>
    </source>
</evidence>
<dbReference type="Proteomes" id="UP000198534">
    <property type="component" value="Unassembled WGS sequence"/>
</dbReference>
<name>A0A1H2Q1L0_9BACL</name>
<organism evidence="1 2">
    <name type="scientific">Marininema mesophilum</name>
    <dbReference type="NCBI Taxonomy" id="1048340"/>
    <lineage>
        <taxon>Bacteria</taxon>
        <taxon>Bacillati</taxon>
        <taxon>Bacillota</taxon>
        <taxon>Bacilli</taxon>
        <taxon>Bacillales</taxon>
        <taxon>Thermoactinomycetaceae</taxon>
        <taxon>Marininema</taxon>
    </lineage>
</organism>